<feature type="region of interest" description="Disordered" evidence="1">
    <location>
        <begin position="76"/>
        <end position="103"/>
    </location>
</feature>
<accession>A0A9P6L6G1</accession>
<gene>
    <name evidence="2" type="ORF">BJ322DRAFT_1021190</name>
</gene>
<reference evidence="2" key="2">
    <citation type="submission" date="2020-11" db="EMBL/GenBank/DDBJ databases">
        <authorList>
            <consortium name="DOE Joint Genome Institute"/>
            <person name="Kuo A."/>
            <person name="Miyauchi S."/>
            <person name="Kiss E."/>
            <person name="Drula E."/>
            <person name="Kohler A."/>
            <person name="Sanchez-Garcia M."/>
            <person name="Andreopoulos B."/>
            <person name="Barry K.W."/>
            <person name="Bonito G."/>
            <person name="Buee M."/>
            <person name="Carver A."/>
            <person name="Chen C."/>
            <person name="Cichocki N."/>
            <person name="Clum A."/>
            <person name="Culley D."/>
            <person name="Crous P.W."/>
            <person name="Fauchery L."/>
            <person name="Girlanda M."/>
            <person name="Hayes R."/>
            <person name="Keri Z."/>
            <person name="Labutti K."/>
            <person name="Lipzen A."/>
            <person name="Lombard V."/>
            <person name="Magnuson J."/>
            <person name="Maillard F."/>
            <person name="Morin E."/>
            <person name="Murat C."/>
            <person name="Nolan M."/>
            <person name="Ohm R."/>
            <person name="Pangilinan J."/>
            <person name="Pereira M."/>
            <person name="Perotto S."/>
            <person name="Peter M."/>
            <person name="Riley R."/>
            <person name="Sitrit Y."/>
            <person name="Stielow B."/>
            <person name="Szollosi G."/>
            <person name="Zifcakova L."/>
            <person name="Stursova M."/>
            <person name="Spatafora J.W."/>
            <person name="Tedersoo L."/>
            <person name="Vaario L.-M."/>
            <person name="Yamada A."/>
            <person name="Yan M."/>
            <person name="Wang P."/>
            <person name="Xu J."/>
            <person name="Bruns T."/>
            <person name="Baldrian P."/>
            <person name="Vilgalys R."/>
            <person name="Henrissat B."/>
            <person name="Grigoriev I.V."/>
            <person name="Hibbett D."/>
            <person name="Nagy L.G."/>
            <person name="Martin F.M."/>
        </authorList>
    </citation>
    <scope>NUCLEOTIDE SEQUENCE</scope>
    <source>
        <strain evidence="2">UH-Tt-Lm1</strain>
    </source>
</reference>
<name>A0A9P6L6G1_9AGAM</name>
<dbReference type="EMBL" id="WIUZ02000008">
    <property type="protein sequence ID" value="KAF9784436.1"/>
    <property type="molecule type" value="Genomic_DNA"/>
</dbReference>
<evidence type="ECO:0000313" key="2">
    <source>
        <dbReference type="EMBL" id="KAF9784436.1"/>
    </source>
</evidence>
<protein>
    <submittedName>
        <fullName evidence="2">Uncharacterized protein</fullName>
    </submittedName>
</protein>
<proteinExistence type="predicted"/>
<comment type="caution">
    <text evidence="2">The sequence shown here is derived from an EMBL/GenBank/DDBJ whole genome shotgun (WGS) entry which is preliminary data.</text>
</comment>
<organism evidence="2 3">
    <name type="scientific">Thelephora terrestris</name>
    <dbReference type="NCBI Taxonomy" id="56493"/>
    <lineage>
        <taxon>Eukaryota</taxon>
        <taxon>Fungi</taxon>
        <taxon>Dikarya</taxon>
        <taxon>Basidiomycota</taxon>
        <taxon>Agaricomycotina</taxon>
        <taxon>Agaricomycetes</taxon>
        <taxon>Thelephorales</taxon>
        <taxon>Thelephoraceae</taxon>
        <taxon>Thelephora</taxon>
    </lineage>
</organism>
<evidence type="ECO:0000313" key="3">
    <source>
        <dbReference type="Proteomes" id="UP000736335"/>
    </source>
</evidence>
<keyword evidence="3" id="KW-1185">Reference proteome</keyword>
<evidence type="ECO:0000256" key="1">
    <source>
        <dbReference type="SAM" id="MobiDB-lite"/>
    </source>
</evidence>
<reference evidence="2" key="1">
    <citation type="journal article" date="2020" name="Nat. Commun.">
        <title>Large-scale genome sequencing of mycorrhizal fungi provides insights into the early evolution of symbiotic traits.</title>
        <authorList>
            <person name="Miyauchi S."/>
            <person name="Kiss E."/>
            <person name="Kuo A."/>
            <person name="Drula E."/>
            <person name="Kohler A."/>
            <person name="Sanchez-Garcia M."/>
            <person name="Morin E."/>
            <person name="Andreopoulos B."/>
            <person name="Barry K.W."/>
            <person name="Bonito G."/>
            <person name="Buee M."/>
            <person name="Carver A."/>
            <person name="Chen C."/>
            <person name="Cichocki N."/>
            <person name="Clum A."/>
            <person name="Culley D."/>
            <person name="Crous P.W."/>
            <person name="Fauchery L."/>
            <person name="Girlanda M."/>
            <person name="Hayes R.D."/>
            <person name="Keri Z."/>
            <person name="LaButti K."/>
            <person name="Lipzen A."/>
            <person name="Lombard V."/>
            <person name="Magnuson J."/>
            <person name="Maillard F."/>
            <person name="Murat C."/>
            <person name="Nolan M."/>
            <person name="Ohm R.A."/>
            <person name="Pangilinan J."/>
            <person name="Pereira M.F."/>
            <person name="Perotto S."/>
            <person name="Peter M."/>
            <person name="Pfister S."/>
            <person name="Riley R."/>
            <person name="Sitrit Y."/>
            <person name="Stielow J.B."/>
            <person name="Szollosi G."/>
            <person name="Zifcakova L."/>
            <person name="Stursova M."/>
            <person name="Spatafora J.W."/>
            <person name="Tedersoo L."/>
            <person name="Vaario L.M."/>
            <person name="Yamada A."/>
            <person name="Yan M."/>
            <person name="Wang P."/>
            <person name="Xu J."/>
            <person name="Bruns T."/>
            <person name="Baldrian P."/>
            <person name="Vilgalys R."/>
            <person name="Dunand C."/>
            <person name="Henrissat B."/>
            <person name="Grigoriev I.V."/>
            <person name="Hibbett D."/>
            <person name="Nagy L.G."/>
            <person name="Martin F.M."/>
        </authorList>
    </citation>
    <scope>NUCLEOTIDE SEQUENCE</scope>
    <source>
        <strain evidence="2">UH-Tt-Lm1</strain>
    </source>
</reference>
<sequence length="103" mass="11451">MIHQTNEKELNKYIGVNGTITGLRQGTTMSKMERIINALRAVPVLLKQWGKGGTTSLYPPKVYVVQNAMDERSPVVRGHCKSGRNPKEKPNLNRTSFGLTNKG</sequence>
<feature type="compositionally biased region" description="Polar residues" evidence="1">
    <location>
        <begin position="92"/>
        <end position="103"/>
    </location>
</feature>
<dbReference type="Proteomes" id="UP000736335">
    <property type="component" value="Unassembled WGS sequence"/>
</dbReference>
<dbReference type="AlphaFoldDB" id="A0A9P6L6G1"/>